<feature type="modified residue" description="4-aspartylphosphate" evidence="9">
    <location>
        <position position="41"/>
    </location>
</feature>
<protein>
    <recommendedName>
        <fullName evidence="2">Probable transcriptional regulator ycf27</fullName>
    </recommendedName>
    <alternativeName>
        <fullName evidence="8">OmpR-like protein</fullName>
    </alternativeName>
</protein>
<dbReference type="InterPro" id="IPR001789">
    <property type="entry name" value="Sig_transdc_resp-reg_receiver"/>
</dbReference>
<dbReference type="PROSITE" id="PS51755">
    <property type="entry name" value="OMPR_PHOB"/>
    <property type="match status" value="1"/>
</dbReference>
<dbReference type="Gene3D" id="6.10.250.690">
    <property type="match status" value="1"/>
</dbReference>
<evidence type="ECO:0000313" key="13">
    <source>
        <dbReference type="EMBL" id="MCM1983936.1"/>
    </source>
</evidence>
<evidence type="ECO:0000256" key="6">
    <source>
        <dbReference type="ARBA" id="ARBA00023125"/>
    </source>
</evidence>
<dbReference type="InterPro" id="IPR001867">
    <property type="entry name" value="OmpR/PhoB-type_DNA-bd"/>
</dbReference>
<accession>A0ABD4T657</accession>
<dbReference type="InterPro" id="IPR036388">
    <property type="entry name" value="WH-like_DNA-bd_sf"/>
</dbReference>
<dbReference type="SMART" id="SM00448">
    <property type="entry name" value="REC"/>
    <property type="match status" value="1"/>
</dbReference>
<dbReference type="PANTHER" id="PTHR48111">
    <property type="entry name" value="REGULATOR OF RPOS"/>
    <property type="match status" value="1"/>
</dbReference>
<dbReference type="InterPro" id="IPR039420">
    <property type="entry name" value="WalR-like"/>
</dbReference>
<keyword evidence="14" id="KW-1185">Reference proteome</keyword>
<evidence type="ECO:0000256" key="7">
    <source>
        <dbReference type="ARBA" id="ARBA00023163"/>
    </source>
</evidence>
<keyword evidence="5" id="KW-0805">Transcription regulation</keyword>
<dbReference type="GO" id="GO:0003677">
    <property type="term" value="F:DNA binding"/>
    <property type="evidence" value="ECO:0007669"/>
    <property type="project" value="UniProtKB-UniRule"/>
</dbReference>
<dbReference type="CDD" id="cd17574">
    <property type="entry name" value="REC_OmpR"/>
    <property type="match status" value="1"/>
</dbReference>
<dbReference type="Proteomes" id="UP000031561">
    <property type="component" value="Unassembled WGS sequence"/>
</dbReference>
<reference evidence="13 14" key="1">
    <citation type="journal article" date="2015" name="Genome Announc.">
        <title>Draft Genome Sequence of Filamentous Marine Cyanobacterium Lyngbya confervoides Strain BDU141951.</title>
        <authorList>
            <person name="Chandrababunaidu M.M."/>
            <person name="Sen D."/>
            <person name="Tripathy S."/>
        </authorList>
    </citation>
    <scope>NUCLEOTIDE SEQUENCE [LARGE SCALE GENOMIC DNA]</scope>
    <source>
        <strain evidence="13 14">BDU141951</strain>
    </source>
</reference>
<comment type="caution">
    <text evidence="13">The sequence shown here is derived from an EMBL/GenBank/DDBJ whole genome shotgun (WGS) entry which is preliminary data.</text>
</comment>
<evidence type="ECO:0000256" key="5">
    <source>
        <dbReference type="ARBA" id="ARBA00023015"/>
    </source>
</evidence>
<gene>
    <name evidence="13" type="ORF">QQ91_0014025</name>
</gene>
<dbReference type="Gene3D" id="3.40.50.2300">
    <property type="match status" value="1"/>
</dbReference>
<feature type="domain" description="OmpR/PhoB-type" evidence="12">
    <location>
        <begin position="123"/>
        <end position="224"/>
    </location>
</feature>
<evidence type="ECO:0000256" key="8">
    <source>
        <dbReference type="ARBA" id="ARBA00032623"/>
    </source>
</evidence>
<dbReference type="GO" id="GO:0010468">
    <property type="term" value="P:regulation of gene expression"/>
    <property type="evidence" value="ECO:0007669"/>
    <property type="project" value="UniProtKB-ARBA"/>
</dbReference>
<proteinExistence type="predicted"/>
<dbReference type="InterPro" id="IPR011006">
    <property type="entry name" value="CheY-like_superfamily"/>
</dbReference>
<keyword evidence="7" id="KW-0804">Transcription</keyword>
<evidence type="ECO:0000256" key="9">
    <source>
        <dbReference type="PROSITE-ProRule" id="PRU00169"/>
    </source>
</evidence>
<evidence type="ECO:0000256" key="10">
    <source>
        <dbReference type="PROSITE-ProRule" id="PRU01091"/>
    </source>
</evidence>
<dbReference type="AlphaFoldDB" id="A0ABD4T657"/>
<dbReference type="PROSITE" id="PS50110">
    <property type="entry name" value="RESPONSE_REGULATORY"/>
    <property type="match status" value="1"/>
</dbReference>
<dbReference type="FunFam" id="3.40.50.2300:FF:000001">
    <property type="entry name" value="DNA-binding response regulator PhoB"/>
    <property type="match status" value="1"/>
</dbReference>
<evidence type="ECO:0000259" key="11">
    <source>
        <dbReference type="PROSITE" id="PS50110"/>
    </source>
</evidence>
<dbReference type="Gene3D" id="1.10.10.10">
    <property type="entry name" value="Winged helix-like DNA-binding domain superfamily/Winged helix DNA-binding domain"/>
    <property type="match status" value="1"/>
</dbReference>
<dbReference type="FunFam" id="1.10.10.10:FF:000018">
    <property type="entry name" value="DNA-binding response regulator ResD"/>
    <property type="match status" value="1"/>
</dbReference>
<feature type="domain" description="Response regulatory" evidence="11">
    <location>
        <begin position="1"/>
        <end position="105"/>
    </location>
</feature>
<dbReference type="CDD" id="cd00383">
    <property type="entry name" value="trans_reg_C"/>
    <property type="match status" value="1"/>
</dbReference>
<name>A0ABD4T657_9CYAN</name>
<keyword evidence="6 10" id="KW-0238">DNA-binding</keyword>
<dbReference type="Pfam" id="PF00072">
    <property type="entry name" value="Response_reg"/>
    <property type="match status" value="1"/>
</dbReference>
<evidence type="ECO:0000256" key="2">
    <source>
        <dbReference type="ARBA" id="ARBA00015955"/>
    </source>
</evidence>
<evidence type="ECO:0000256" key="3">
    <source>
        <dbReference type="ARBA" id="ARBA00022553"/>
    </source>
</evidence>
<organism evidence="13 14">
    <name type="scientific">Lyngbya confervoides BDU141951</name>
    <dbReference type="NCBI Taxonomy" id="1574623"/>
    <lineage>
        <taxon>Bacteria</taxon>
        <taxon>Bacillati</taxon>
        <taxon>Cyanobacteriota</taxon>
        <taxon>Cyanophyceae</taxon>
        <taxon>Oscillatoriophycideae</taxon>
        <taxon>Oscillatoriales</taxon>
        <taxon>Microcoleaceae</taxon>
        <taxon>Lyngbya</taxon>
    </lineage>
</organism>
<evidence type="ECO:0000259" key="12">
    <source>
        <dbReference type="PROSITE" id="PS51755"/>
    </source>
</evidence>
<keyword evidence="4" id="KW-0902">Two-component regulatory system</keyword>
<dbReference type="SMART" id="SM00862">
    <property type="entry name" value="Trans_reg_C"/>
    <property type="match status" value="1"/>
</dbReference>
<keyword evidence="3 9" id="KW-0597">Phosphoprotein</keyword>
<evidence type="ECO:0000256" key="4">
    <source>
        <dbReference type="ARBA" id="ARBA00023012"/>
    </source>
</evidence>
<sequence>MIRRILSTRLTMAGYDVVLATDGEEALTVFKQESPDLVVLDVMMPKLNGLEVCQELRKITDIPIVMLTALGDVADRITGLQLGADDYLPKPFSPKELEERINAILRRFKKPGVPHPASQDDVPGILQAGPLRIEVYKRQVFLKGKRISLTGMEFDLLELLASNAGKTVSRADILQKVWGYSPRHYADMRVVDVHVSRLRSKIGDNPKNPEYIHTDWGTGYFFQGTSSTSSQVASA</sequence>
<dbReference type="RefSeq" id="WP_166275663.1">
    <property type="nucleotide sequence ID" value="NZ_JTHE03000079.1"/>
</dbReference>
<dbReference type="NCBIfam" id="NF045944">
    <property type="entry name" value="ResRegRpaBCyano"/>
    <property type="match status" value="1"/>
</dbReference>
<dbReference type="EMBL" id="JTHE03000079">
    <property type="protein sequence ID" value="MCM1983936.1"/>
    <property type="molecule type" value="Genomic_DNA"/>
</dbReference>
<comment type="function">
    <text evidence="1">Probable promoter-specific protein mediating the interaction between DNA and RNA polymerase.</text>
</comment>
<dbReference type="GO" id="GO:0000160">
    <property type="term" value="P:phosphorelay signal transduction system"/>
    <property type="evidence" value="ECO:0007669"/>
    <property type="project" value="UniProtKB-KW"/>
</dbReference>
<evidence type="ECO:0000313" key="14">
    <source>
        <dbReference type="Proteomes" id="UP000031561"/>
    </source>
</evidence>
<feature type="DNA-binding region" description="OmpR/PhoB-type" evidence="10">
    <location>
        <begin position="123"/>
        <end position="224"/>
    </location>
</feature>
<dbReference type="Pfam" id="PF00486">
    <property type="entry name" value="Trans_reg_C"/>
    <property type="match status" value="1"/>
</dbReference>
<dbReference type="PANTHER" id="PTHR48111:SF65">
    <property type="entry name" value="OMPR SUBFAMILY"/>
    <property type="match status" value="1"/>
</dbReference>
<dbReference type="SUPFAM" id="SSF52172">
    <property type="entry name" value="CheY-like"/>
    <property type="match status" value="1"/>
</dbReference>
<evidence type="ECO:0000256" key="1">
    <source>
        <dbReference type="ARBA" id="ARBA00003612"/>
    </source>
</evidence>